<dbReference type="GO" id="GO:0042910">
    <property type="term" value="F:xenobiotic transmembrane transporter activity"/>
    <property type="evidence" value="ECO:0007669"/>
    <property type="project" value="TreeGrafter"/>
</dbReference>
<dbReference type="OrthoDB" id="9757876at2"/>
<dbReference type="RefSeq" id="WP_073026730.1">
    <property type="nucleotide sequence ID" value="NZ_FQZS01000020.1"/>
</dbReference>
<proteinExistence type="predicted"/>
<dbReference type="Gene3D" id="1.20.1640.10">
    <property type="entry name" value="Multidrug efflux transporter AcrB transmembrane domain"/>
    <property type="match status" value="2"/>
</dbReference>
<feature type="transmembrane region" description="Helical" evidence="1">
    <location>
        <begin position="889"/>
        <end position="909"/>
    </location>
</feature>
<dbReference type="Proteomes" id="UP000184442">
    <property type="component" value="Unassembled WGS sequence"/>
</dbReference>
<sequence length="1040" mass="112764">MRIHEVSVKRPVAILMCVLIVLVLGGVSLSKIPVDLLPDISYPIAIVSTTYSGVAPQEIESIVTKPIENAIATVNNVKSIQSISSEGSSTVIVEFNSGTDMDFATLNMREKIDMIKGFLPDDVGDPVVMKMDPSMLPVVTISVTNGSDEIKLKSFTEENIKPRLERLSGVTSVSLAGGRTQEIQVNVDPQRASGYGISLNQIMTILQTENLNLPGGTVEYGGKKLLVRSTGEFHSIEQIKNIPISMANGTTIYVRDIAEVVDTTKPIESYSRTNGRNSISLSVQKQTNANTVTVARAVKEEIEKIIKEYPDLNIDVVFDQGQYIEMSVSNVANNAILGGVLAVLILFVFLKNIRTTLIIATAIPISIIATFVMVYFAGISLNIVSLGGLALGVGMLVDNAIVVLENIYRHRSEGYNRIEAALYGTKEVGNAILASTMTTIVVFLPIAFTEGIAAQLFKDMALTITFSLVASLIVALSFIPMLSSKFLKTIEANEGSRNKLLNIVMNKWDNVINSLDKFYQRILKWVLKHKAMTLVIVLSIFIFSLTLIPFIGSEFMPAMDQGMFTIDIEMPKGSLLENTNEIAEKLEDMLSKIPEVETVYVSVGGSGVISMTSGSSSDTASISVTLKSLKDRERSTSEVVEEIRNSVKNIAGANISITELSTSFGGMFGGDSVSIQISGPDLEKLEDISKDVVQIVSATKGTREVESSISEGRPEAQIYVNRDKASAYGLSTTQIASVIRTAVEGNVATTYKVNGTEIDIKVQYPEDKRNTLEQLKSISILSPLGMKIPLLDVAQVKLEQGPTSISRVDQERYVTVTADVFGRSSGDVNEELEEKLKTYSLPEGYSIKFTGENELMVEAFQDLTLALILAVVLVYMVMAIQFESLVHPLTIMFSVPVAYSGSLFGLAITRTPISVPGFIGAIMLAGIVVNNAIVLVDYINTLRGRGLGRDEAIIKAGPTRLRPILMTTLTTILALIPSAIGLGEGAEAMAPLAIVVMFGLTTSTILTLLIVPVIYCFFDNITMIFKKKSKNPKAELDVNP</sequence>
<evidence type="ECO:0000313" key="3">
    <source>
        <dbReference type="Proteomes" id="UP000184442"/>
    </source>
</evidence>
<feature type="transmembrane region" description="Helical" evidence="1">
    <location>
        <begin position="357"/>
        <end position="377"/>
    </location>
</feature>
<feature type="transmembrane region" description="Helical" evidence="1">
    <location>
        <begin position="428"/>
        <end position="448"/>
    </location>
</feature>
<dbReference type="Gene3D" id="3.30.70.1430">
    <property type="entry name" value="Multidrug efflux transporter AcrB pore domain"/>
    <property type="match status" value="2"/>
</dbReference>
<feature type="transmembrane region" description="Helical" evidence="1">
    <location>
        <begin position="961"/>
        <end position="980"/>
    </location>
</feature>
<dbReference type="PANTHER" id="PTHR32063:SF0">
    <property type="entry name" value="SWARMING MOTILITY PROTEIN SWRC"/>
    <property type="match status" value="1"/>
</dbReference>
<organism evidence="2 3">
    <name type="scientific">Lutispora thermophila DSM 19022</name>
    <dbReference type="NCBI Taxonomy" id="1122184"/>
    <lineage>
        <taxon>Bacteria</taxon>
        <taxon>Bacillati</taxon>
        <taxon>Bacillota</taxon>
        <taxon>Clostridia</taxon>
        <taxon>Lutisporales</taxon>
        <taxon>Lutisporaceae</taxon>
        <taxon>Lutispora</taxon>
    </lineage>
</organism>
<dbReference type="Gene3D" id="3.30.70.1440">
    <property type="entry name" value="Multidrug efflux transporter AcrB pore domain"/>
    <property type="match status" value="1"/>
</dbReference>
<keyword evidence="1" id="KW-0812">Transmembrane</keyword>
<dbReference type="Pfam" id="PF00873">
    <property type="entry name" value="ACR_tran"/>
    <property type="match status" value="1"/>
</dbReference>
<keyword evidence="1" id="KW-1133">Transmembrane helix</keyword>
<feature type="transmembrane region" description="Helical" evidence="1">
    <location>
        <begin position="12"/>
        <end position="30"/>
    </location>
</feature>
<feature type="transmembrane region" description="Helical" evidence="1">
    <location>
        <begin position="915"/>
        <end position="940"/>
    </location>
</feature>
<dbReference type="SUPFAM" id="SSF82866">
    <property type="entry name" value="Multidrug efflux transporter AcrB transmembrane domain"/>
    <property type="match status" value="2"/>
</dbReference>
<reference evidence="2 3" key="1">
    <citation type="submission" date="2016-11" db="EMBL/GenBank/DDBJ databases">
        <authorList>
            <person name="Jaros S."/>
            <person name="Januszkiewicz K."/>
            <person name="Wedrychowicz H."/>
        </authorList>
    </citation>
    <scope>NUCLEOTIDE SEQUENCE [LARGE SCALE GENOMIC DNA]</scope>
    <source>
        <strain evidence="2 3">DSM 19022</strain>
    </source>
</reference>
<dbReference type="Gene3D" id="3.30.70.1320">
    <property type="entry name" value="Multidrug efflux transporter AcrB pore domain like"/>
    <property type="match status" value="1"/>
</dbReference>
<dbReference type="SUPFAM" id="SSF82714">
    <property type="entry name" value="Multidrug efflux transporter AcrB TolC docking domain, DN and DC subdomains"/>
    <property type="match status" value="2"/>
</dbReference>
<gene>
    <name evidence="2" type="ORF">SAMN02745176_02734</name>
</gene>
<keyword evidence="1" id="KW-0472">Membrane</keyword>
<dbReference type="InterPro" id="IPR001036">
    <property type="entry name" value="Acrflvin-R"/>
</dbReference>
<feature type="transmembrane region" description="Helical" evidence="1">
    <location>
        <begin position="863"/>
        <end position="882"/>
    </location>
</feature>
<dbReference type="EMBL" id="FQZS01000020">
    <property type="protein sequence ID" value="SHJ19780.1"/>
    <property type="molecule type" value="Genomic_DNA"/>
</dbReference>
<dbReference type="GO" id="GO:0005886">
    <property type="term" value="C:plasma membrane"/>
    <property type="evidence" value="ECO:0007669"/>
    <property type="project" value="TreeGrafter"/>
</dbReference>
<dbReference type="STRING" id="1122184.SAMN02745176_02734"/>
<keyword evidence="3" id="KW-1185">Reference proteome</keyword>
<protein>
    <submittedName>
        <fullName evidence="2">Hydrophobic/amphiphilic exporter-1, HAE1 family</fullName>
    </submittedName>
</protein>
<evidence type="ECO:0000313" key="2">
    <source>
        <dbReference type="EMBL" id="SHJ19780.1"/>
    </source>
</evidence>
<dbReference type="PRINTS" id="PR00702">
    <property type="entry name" value="ACRIFLAVINRP"/>
</dbReference>
<name>A0A1M6HC49_9FIRM</name>
<dbReference type="PANTHER" id="PTHR32063">
    <property type="match status" value="1"/>
</dbReference>
<evidence type="ECO:0000256" key="1">
    <source>
        <dbReference type="SAM" id="Phobius"/>
    </source>
</evidence>
<feature type="transmembrane region" description="Helical" evidence="1">
    <location>
        <begin position="992"/>
        <end position="1018"/>
    </location>
</feature>
<accession>A0A1M6HC49</accession>
<feature type="transmembrane region" description="Helical" evidence="1">
    <location>
        <begin position="460"/>
        <end position="479"/>
    </location>
</feature>
<feature type="transmembrane region" description="Helical" evidence="1">
    <location>
        <begin position="331"/>
        <end position="350"/>
    </location>
</feature>
<dbReference type="AlphaFoldDB" id="A0A1M6HC49"/>
<dbReference type="InterPro" id="IPR027463">
    <property type="entry name" value="AcrB_DN_DC_subdom"/>
</dbReference>
<feature type="transmembrane region" description="Helical" evidence="1">
    <location>
        <begin position="531"/>
        <end position="551"/>
    </location>
</feature>
<dbReference type="Gene3D" id="3.30.2090.10">
    <property type="entry name" value="Multidrug efflux transporter AcrB TolC docking domain, DN and DC subdomains"/>
    <property type="match status" value="2"/>
</dbReference>
<dbReference type="SUPFAM" id="SSF82693">
    <property type="entry name" value="Multidrug efflux transporter AcrB pore domain, PN1, PN2, PC1 and PC2 subdomains"/>
    <property type="match status" value="3"/>
</dbReference>
<feature type="transmembrane region" description="Helical" evidence="1">
    <location>
        <begin position="383"/>
        <end position="407"/>
    </location>
</feature>